<feature type="domain" description="N-acetyltransferase" evidence="2">
    <location>
        <begin position="132"/>
        <end position="271"/>
    </location>
</feature>
<evidence type="ECO:0000313" key="4">
    <source>
        <dbReference type="Proteomes" id="UP000297729"/>
    </source>
</evidence>
<comment type="caution">
    <text evidence="3">The sequence shown here is derived from an EMBL/GenBank/DDBJ whole genome shotgun (WGS) entry which is preliminary data.</text>
</comment>
<protein>
    <recommendedName>
        <fullName evidence="2">N-acetyltransferase domain-containing protein</fullName>
    </recommendedName>
</protein>
<dbReference type="AlphaFoldDB" id="A0A4Y9SMU5"/>
<feature type="transmembrane region" description="Helical" evidence="1">
    <location>
        <begin position="20"/>
        <end position="44"/>
    </location>
</feature>
<proteinExistence type="predicted"/>
<dbReference type="RefSeq" id="WP_135200680.1">
    <property type="nucleotide sequence ID" value="NZ_SPVG01000060.1"/>
</dbReference>
<evidence type="ECO:0000259" key="2">
    <source>
        <dbReference type="PROSITE" id="PS51186"/>
    </source>
</evidence>
<keyword evidence="1" id="KW-0812">Transmembrane</keyword>
<dbReference type="PROSITE" id="PS51186">
    <property type="entry name" value="GNAT"/>
    <property type="match status" value="1"/>
</dbReference>
<accession>A0A4Y9SMU5</accession>
<dbReference type="InterPro" id="IPR016181">
    <property type="entry name" value="Acyl_CoA_acyltransferase"/>
</dbReference>
<dbReference type="EMBL" id="SPVG01000060">
    <property type="protein sequence ID" value="TFW27982.1"/>
    <property type="molecule type" value="Genomic_DNA"/>
</dbReference>
<dbReference type="InterPro" id="IPR000182">
    <property type="entry name" value="GNAT_dom"/>
</dbReference>
<keyword evidence="1" id="KW-0472">Membrane</keyword>
<evidence type="ECO:0000256" key="1">
    <source>
        <dbReference type="SAM" id="Phobius"/>
    </source>
</evidence>
<dbReference type="SUPFAM" id="SSF55729">
    <property type="entry name" value="Acyl-CoA N-acyltransferases (Nat)"/>
    <property type="match status" value="1"/>
</dbReference>
<keyword evidence="4" id="KW-1185">Reference proteome</keyword>
<evidence type="ECO:0000313" key="3">
    <source>
        <dbReference type="EMBL" id="TFW27982.1"/>
    </source>
</evidence>
<dbReference type="GO" id="GO:0016747">
    <property type="term" value="F:acyltransferase activity, transferring groups other than amino-acyl groups"/>
    <property type="evidence" value="ECO:0007669"/>
    <property type="project" value="InterPro"/>
</dbReference>
<gene>
    <name evidence="3" type="ORF">E4L98_06120</name>
</gene>
<keyword evidence="1" id="KW-1133">Transmembrane helix</keyword>
<dbReference type="Proteomes" id="UP000297729">
    <property type="component" value="Unassembled WGS sequence"/>
</dbReference>
<sequence length="271" mass="28705">MHHTLDLSERLEIQSRRYLYAAAPAGSGGAVTGLPGTAAAMLLLSLMPSPIMNRVIGLPGDAPLAPSTLASIRQAFRKSGLPHFWIHAWDLPGHATLRDSLAAQGGELQGGWTKFLYELDALTPPPATDTPLYVRAARPDEAGVSGQIICRSFGMPDTLLPWMSAFVGRPQWQVFLACGADDVPVASGAVLIAGAQAWLGIGATLPEARGQGAQQLLLATRLAAAKAAGCRLASIETEAAEPGEHRHSLSNIRRAGFREVGTRLNYLFKAD</sequence>
<dbReference type="Gene3D" id="3.40.630.30">
    <property type="match status" value="1"/>
</dbReference>
<dbReference type="OrthoDB" id="4712828at2"/>
<organism evidence="3 4">
    <name type="scientific">Duganella callida</name>
    <dbReference type="NCBI Taxonomy" id="2561932"/>
    <lineage>
        <taxon>Bacteria</taxon>
        <taxon>Pseudomonadati</taxon>
        <taxon>Pseudomonadota</taxon>
        <taxon>Betaproteobacteria</taxon>
        <taxon>Burkholderiales</taxon>
        <taxon>Oxalobacteraceae</taxon>
        <taxon>Telluria group</taxon>
        <taxon>Duganella</taxon>
    </lineage>
</organism>
<reference evidence="3 4" key="1">
    <citation type="submission" date="2019-03" db="EMBL/GenBank/DDBJ databases">
        <title>Draft Genome Sequence of Duganella callidus sp. nov., a Novel Duganella Species Isolated from Cultivated Soil.</title>
        <authorList>
            <person name="Raths R."/>
            <person name="Peta V."/>
            <person name="Bucking H."/>
        </authorList>
    </citation>
    <scope>NUCLEOTIDE SEQUENCE [LARGE SCALE GENOMIC DNA]</scope>
    <source>
        <strain evidence="3 4">DN04</strain>
    </source>
</reference>
<name>A0A4Y9SMU5_9BURK</name>